<keyword evidence="3" id="KW-1185">Reference proteome</keyword>
<evidence type="ECO:0000256" key="1">
    <source>
        <dbReference type="SAM" id="MobiDB-lite"/>
    </source>
</evidence>
<reference evidence="2 3" key="1">
    <citation type="submission" date="2021-04" db="EMBL/GenBank/DDBJ databases">
        <authorList>
            <person name="De Guttry C."/>
            <person name="Zahm M."/>
            <person name="Klopp C."/>
            <person name="Cabau C."/>
            <person name="Louis A."/>
            <person name="Berthelot C."/>
            <person name="Parey E."/>
            <person name="Roest Crollius H."/>
            <person name="Montfort J."/>
            <person name="Robinson-Rechavi M."/>
            <person name="Bucao C."/>
            <person name="Bouchez O."/>
            <person name="Gislard M."/>
            <person name="Lluch J."/>
            <person name="Milhes M."/>
            <person name="Lampietro C."/>
            <person name="Lopez Roques C."/>
            <person name="Donnadieu C."/>
            <person name="Braasch I."/>
            <person name="Desvignes T."/>
            <person name="Postlethwait J."/>
            <person name="Bobe J."/>
            <person name="Wedekind C."/>
            <person name="Guiguen Y."/>
        </authorList>
    </citation>
    <scope>NUCLEOTIDE SEQUENCE [LARGE SCALE GENOMIC DNA]</scope>
    <source>
        <strain evidence="2">Cs_M1</strain>
        <tissue evidence="2">Blood</tissue>
    </source>
</reference>
<sequence>MKCPQVCYLSNFMSCDQNLRETKTPHHVSAPAPRSPGHRASMTSTAARPRNPRTEGICCLALGLSGPTA</sequence>
<gene>
    <name evidence="2" type="ORF">J4Q44_G00387690</name>
</gene>
<organism evidence="2 3">
    <name type="scientific">Coregonus suidteri</name>
    <dbReference type="NCBI Taxonomy" id="861788"/>
    <lineage>
        <taxon>Eukaryota</taxon>
        <taxon>Metazoa</taxon>
        <taxon>Chordata</taxon>
        <taxon>Craniata</taxon>
        <taxon>Vertebrata</taxon>
        <taxon>Euteleostomi</taxon>
        <taxon>Actinopterygii</taxon>
        <taxon>Neopterygii</taxon>
        <taxon>Teleostei</taxon>
        <taxon>Protacanthopterygii</taxon>
        <taxon>Salmoniformes</taxon>
        <taxon>Salmonidae</taxon>
        <taxon>Coregoninae</taxon>
        <taxon>Coregonus</taxon>
    </lineage>
</organism>
<feature type="region of interest" description="Disordered" evidence="1">
    <location>
        <begin position="23"/>
        <end position="52"/>
    </location>
</feature>
<comment type="caution">
    <text evidence="2">The sequence shown here is derived from an EMBL/GenBank/DDBJ whole genome shotgun (WGS) entry which is preliminary data.</text>
</comment>
<accession>A0AAN8KQQ8</accession>
<evidence type="ECO:0000313" key="2">
    <source>
        <dbReference type="EMBL" id="KAK6290830.1"/>
    </source>
</evidence>
<evidence type="ECO:0000313" key="3">
    <source>
        <dbReference type="Proteomes" id="UP001356427"/>
    </source>
</evidence>
<dbReference type="AlphaFoldDB" id="A0AAN8KQQ8"/>
<name>A0AAN8KQQ8_9TELE</name>
<dbReference type="Proteomes" id="UP001356427">
    <property type="component" value="Unassembled WGS sequence"/>
</dbReference>
<protein>
    <submittedName>
        <fullName evidence="2">Uncharacterized protein</fullName>
    </submittedName>
</protein>
<proteinExistence type="predicted"/>
<dbReference type="EMBL" id="JAGTTL010000248">
    <property type="protein sequence ID" value="KAK6290830.1"/>
    <property type="molecule type" value="Genomic_DNA"/>
</dbReference>